<dbReference type="PROSITE" id="PS01011">
    <property type="entry name" value="FOLYLPOLYGLU_SYNT_1"/>
    <property type="match status" value="1"/>
</dbReference>
<evidence type="ECO:0000256" key="5">
    <source>
        <dbReference type="ARBA" id="ARBA00008276"/>
    </source>
</evidence>
<dbReference type="GO" id="GO:0005524">
    <property type="term" value="F:ATP binding"/>
    <property type="evidence" value="ECO:0007669"/>
    <property type="project" value="UniProtKB-KW"/>
</dbReference>
<dbReference type="Proteomes" id="UP000255108">
    <property type="component" value="Unassembled WGS sequence"/>
</dbReference>
<comment type="pathway">
    <text evidence="4">Cofactor biosynthesis; tetrahydrofolylpolyglutamate biosynthesis.</text>
</comment>
<keyword evidence="29" id="KW-1185">Reference proteome</keyword>
<dbReference type="SUPFAM" id="SSF53244">
    <property type="entry name" value="MurD-like peptide ligases, peptide-binding domain"/>
    <property type="match status" value="1"/>
</dbReference>
<dbReference type="GO" id="GO:0005737">
    <property type="term" value="C:cytoplasm"/>
    <property type="evidence" value="ECO:0007669"/>
    <property type="project" value="TreeGrafter"/>
</dbReference>
<evidence type="ECO:0000256" key="15">
    <source>
        <dbReference type="ARBA" id="ARBA00022909"/>
    </source>
</evidence>
<evidence type="ECO:0000256" key="12">
    <source>
        <dbReference type="ARBA" id="ARBA00022741"/>
    </source>
</evidence>
<dbReference type="Gene3D" id="3.90.190.20">
    <property type="entry name" value="Mur ligase, C-terminal domain"/>
    <property type="match status" value="1"/>
</dbReference>
<dbReference type="EMBL" id="SMBT01000003">
    <property type="protein sequence ID" value="TCU88847.1"/>
    <property type="molecule type" value="Genomic_DNA"/>
</dbReference>
<dbReference type="OrthoDB" id="9809356at2"/>
<dbReference type="UniPathway" id="UPA00077">
    <property type="reaction ID" value="UER00157"/>
</dbReference>
<dbReference type="Proteomes" id="UP000295794">
    <property type="component" value="Unassembled WGS sequence"/>
</dbReference>
<comment type="subunit">
    <text evidence="6">Monomer.</text>
</comment>
<evidence type="ECO:0000256" key="18">
    <source>
        <dbReference type="ARBA" id="ARBA00032510"/>
    </source>
</evidence>
<evidence type="ECO:0000256" key="16">
    <source>
        <dbReference type="ARBA" id="ARBA00030048"/>
    </source>
</evidence>
<dbReference type="InterPro" id="IPR013221">
    <property type="entry name" value="Mur_ligase_cen"/>
</dbReference>
<accession>A0A377QB37</accession>
<dbReference type="AlphaFoldDB" id="A0A377QB37"/>
<comment type="similarity">
    <text evidence="5 23">Belongs to the folylpolyglutamate synthase family.</text>
</comment>
<evidence type="ECO:0000256" key="21">
    <source>
        <dbReference type="ARBA" id="ARBA00049035"/>
    </source>
</evidence>
<organism evidence="26 28">
    <name type="scientific">Iodobacter fluviatilis</name>
    <dbReference type="NCBI Taxonomy" id="537"/>
    <lineage>
        <taxon>Bacteria</taxon>
        <taxon>Pseudomonadati</taxon>
        <taxon>Pseudomonadota</taxon>
        <taxon>Betaproteobacteria</taxon>
        <taxon>Neisseriales</taxon>
        <taxon>Chitinibacteraceae</taxon>
        <taxon>Iodobacter</taxon>
    </lineage>
</organism>
<comment type="catalytic activity">
    <reaction evidence="20">
        <text>10-formyltetrahydrofolyl-(gamma-L-Glu)(n) + L-glutamate + ATP = 10-formyltetrahydrofolyl-(gamma-L-Glu)(n+1) + ADP + phosphate + H(+)</text>
        <dbReference type="Rhea" id="RHEA:51904"/>
        <dbReference type="Rhea" id="RHEA-COMP:13088"/>
        <dbReference type="Rhea" id="RHEA-COMP:14300"/>
        <dbReference type="ChEBI" id="CHEBI:15378"/>
        <dbReference type="ChEBI" id="CHEBI:29985"/>
        <dbReference type="ChEBI" id="CHEBI:30616"/>
        <dbReference type="ChEBI" id="CHEBI:43474"/>
        <dbReference type="ChEBI" id="CHEBI:134413"/>
        <dbReference type="ChEBI" id="CHEBI:456216"/>
        <dbReference type="EC" id="6.3.2.17"/>
    </reaction>
</comment>
<comment type="function">
    <text evidence="2">Functions in two distinct reactions of the de novo folate biosynthetic pathway. Catalyzes the addition of a glutamate residue to dihydropteroate (7,8-dihydropteroate or H2Pte) to form dihydrofolate (7,8-dihydrofolate monoglutamate or H2Pte-Glu). Also catalyzes successive additions of L-glutamate to tetrahydrofolate or 10-formyltetrahydrofolate or 5,10-methylenetetrahydrofolate, leading to folylpolyglutamate derivatives.</text>
</comment>
<dbReference type="Pfam" id="PF02875">
    <property type="entry name" value="Mur_ligase_C"/>
    <property type="match status" value="1"/>
</dbReference>
<evidence type="ECO:0000256" key="4">
    <source>
        <dbReference type="ARBA" id="ARBA00005150"/>
    </source>
</evidence>
<dbReference type="GO" id="GO:0008841">
    <property type="term" value="F:dihydrofolate synthase activity"/>
    <property type="evidence" value="ECO:0007669"/>
    <property type="project" value="UniProtKB-EC"/>
</dbReference>
<evidence type="ECO:0000256" key="9">
    <source>
        <dbReference type="ARBA" id="ARBA00019357"/>
    </source>
</evidence>
<reference evidence="26 28" key="1">
    <citation type="submission" date="2018-06" db="EMBL/GenBank/DDBJ databases">
        <authorList>
            <consortium name="Pathogen Informatics"/>
            <person name="Doyle S."/>
        </authorList>
    </citation>
    <scope>NUCLEOTIDE SEQUENCE [LARGE SCALE GENOMIC DNA]</scope>
    <source>
        <strain evidence="26 28">NCTC11159</strain>
    </source>
</reference>
<evidence type="ECO:0000256" key="23">
    <source>
        <dbReference type="PIRNR" id="PIRNR001563"/>
    </source>
</evidence>
<evidence type="ECO:0000256" key="6">
    <source>
        <dbReference type="ARBA" id="ARBA00011245"/>
    </source>
</evidence>
<protein>
    <recommendedName>
        <fullName evidence="9">Dihydrofolate synthase/folylpolyglutamate synthase</fullName>
        <ecNumber evidence="7">6.3.2.12</ecNumber>
        <ecNumber evidence="8">6.3.2.17</ecNumber>
    </recommendedName>
    <alternativeName>
        <fullName evidence="18">Folylpoly-gamma-glutamate synthetase-dihydrofolate synthetase</fullName>
    </alternativeName>
    <alternativeName>
        <fullName evidence="16">Folylpolyglutamate synthetase</fullName>
    </alternativeName>
    <alternativeName>
        <fullName evidence="17">Tetrahydrofolylpolyglutamate synthase</fullName>
    </alternativeName>
</protein>
<keyword evidence="11" id="KW-0479">Metal-binding</keyword>
<comment type="catalytic activity">
    <reaction evidence="22">
        <text>7,8-dihydropteroate + L-glutamate + ATP = 7,8-dihydrofolate + ADP + phosphate + H(+)</text>
        <dbReference type="Rhea" id="RHEA:23584"/>
        <dbReference type="ChEBI" id="CHEBI:15378"/>
        <dbReference type="ChEBI" id="CHEBI:17839"/>
        <dbReference type="ChEBI" id="CHEBI:29985"/>
        <dbReference type="ChEBI" id="CHEBI:30616"/>
        <dbReference type="ChEBI" id="CHEBI:43474"/>
        <dbReference type="ChEBI" id="CHEBI:57451"/>
        <dbReference type="ChEBI" id="CHEBI:456216"/>
        <dbReference type="EC" id="6.3.2.12"/>
    </reaction>
</comment>
<dbReference type="RefSeq" id="WP_115227328.1">
    <property type="nucleotide sequence ID" value="NZ_CAWOLO010000003.1"/>
</dbReference>
<evidence type="ECO:0000313" key="28">
    <source>
        <dbReference type="Proteomes" id="UP000255108"/>
    </source>
</evidence>
<dbReference type="InterPro" id="IPR036565">
    <property type="entry name" value="Mur-like_cat_sf"/>
</dbReference>
<evidence type="ECO:0000256" key="8">
    <source>
        <dbReference type="ARBA" id="ARBA00013025"/>
    </source>
</evidence>
<evidence type="ECO:0000313" key="29">
    <source>
        <dbReference type="Proteomes" id="UP000295794"/>
    </source>
</evidence>
<proteinExistence type="inferred from homology"/>
<keyword evidence="10 23" id="KW-0436">Ligase</keyword>
<dbReference type="PIRSF" id="PIRSF001563">
    <property type="entry name" value="Folylpolyglu_synth"/>
    <property type="match status" value="1"/>
</dbReference>
<keyword evidence="12 23" id="KW-0547">Nucleotide-binding</keyword>
<dbReference type="GO" id="GO:0046656">
    <property type="term" value="P:folic acid biosynthetic process"/>
    <property type="evidence" value="ECO:0007669"/>
    <property type="project" value="UniProtKB-KW"/>
</dbReference>
<sequence length="427" mass="45779">MSMPFDSLSLDAWLSHLEQLHPSAIDMGLERVVRVRDALGLKPDFSVLLVGGTNGKGSVCTMLSSILCAAGYKVGTYTSPHLLHYQERVAINLRPASDADIVASFQAIENARGDTSLTYFEFGTLAAMQQFMAAGVDVAVMEVGLGGRLDAVNAFEPVASAVVNVGLDHQSFLGDTREAIGHEKAGIYRQGKIALCADPEPPATLIAEAQRIGAHLQLIGQDFGFEKQAEGQQWTWWNKAGVRRHALPFPALRGQYQLGNAAVVLALLDAVKDVLPVGIGDIKRGLLEVELAARFQVLPGRPAVVLDVGHNPHAAKVLRANLDNMGFYSSTHAVLGMMADKDIAGVVALLADRIDVWHLAAPQLPRAATPTQLAEIVGKLAPLAKINIYENVALAFASACKLADESDRILAFGSFYTVAEVMATRER</sequence>
<evidence type="ECO:0000256" key="14">
    <source>
        <dbReference type="ARBA" id="ARBA00022842"/>
    </source>
</evidence>
<comment type="catalytic activity">
    <reaction evidence="19">
        <text>(6S)-5,6,7,8-tetrahydrofolyl-(gamma-L-Glu)(n) + L-glutamate + ATP = (6S)-5,6,7,8-tetrahydrofolyl-(gamma-L-Glu)(n+1) + ADP + phosphate + H(+)</text>
        <dbReference type="Rhea" id="RHEA:10580"/>
        <dbReference type="Rhea" id="RHEA-COMP:14738"/>
        <dbReference type="Rhea" id="RHEA-COMP:14740"/>
        <dbReference type="ChEBI" id="CHEBI:15378"/>
        <dbReference type="ChEBI" id="CHEBI:29985"/>
        <dbReference type="ChEBI" id="CHEBI:30616"/>
        <dbReference type="ChEBI" id="CHEBI:43474"/>
        <dbReference type="ChEBI" id="CHEBI:141005"/>
        <dbReference type="ChEBI" id="CHEBI:456216"/>
        <dbReference type="EC" id="6.3.2.17"/>
    </reaction>
</comment>
<evidence type="ECO:0000256" key="3">
    <source>
        <dbReference type="ARBA" id="ARBA00004799"/>
    </source>
</evidence>
<evidence type="ECO:0000313" key="27">
    <source>
        <dbReference type="EMBL" id="TCU88847.1"/>
    </source>
</evidence>
<gene>
    <name evidence="26" type="primary">folC</name>
    <name evidence="27" type="ORF">EV682_103431</name>
    <name evidence="26" type="ORF">NCTC11159_02153</name>
</gene>
<dbReference type="InterPro" id="IPR001645">
    <property type="entry name" value="Folylpolyglutamate_synth"/>
</dbReference>
<dbReference type="Pfam" id="PF08245">
    <property type="entry name" value="Mur_ligase_M"/>
    <property type="match status" value="1"/>
</dbReference>
<dbReference type="FunFam" id="3.40.1190.10:FF:000004">
    <property type="entry name" value="Dihydrofolate synthase/folylpolyglutamate synthase"/>
    <property type="match status" value="1"/>
</dbReference>
<evidence type="ECO:0000256" key="20">
    <source>
        <dbReference type="ARBA" id="ARBA00047808"/>
    </source>
</evidence>
<comment type="pathway">
    <text evidence="3">Cofactor biosynthesis; tetrahydrofolate biosynthesis; 7,8-dihydrofolate from 2-amino-4-hydroxy-6-hydroxymethyl-7,8-dihydropteridine diphosphate and 4-aminobenzoate: step 2/2.</text>
</comment>
<evidence type="ECO:0000259" key="24">
    <source>
        <dbReference type="Pfam" id="PF02875"/>
    </source>
</evidence>
<keyword evidence="13 23" id="KW-0067">ATP-binding</keyword>
<comment type="cofactor">
    <cofactor evidence="1">
        <name>Mg(2+)</name>
        <dbReference type="ChEBI" id="CHEBI:18420"/>
    </cofactor>
</comment>
<evidence type="ECO:0000256" key="17">
    <source>
        <dbReference type="ARBA" id="ARBA00030592"/>
    </source>
</evidence>
<dbReference type="GO" id="GO:0046654">
    <property type="term" value="P:tetrahydrofolate biosynthetic process"/>
    <property type="evidence" value="ECO:0007669"/>
    <property type="project" value="UniProtKB-UniPathway"/>
</dbReference>
<name>A0A377QB37_9NEIS</name>
<evidence type="ECO:0000256" key="1">
    <source>
        <dbReference type="ARBA" id="ARBA00001946"/>
    </source>
</evidence>
<dbReference type="InterPro" id="IPR036615">
    <property type="entry name" value="Mur_ligase_C_dom_sf"/>
</dbReference>
<dbReference type="InterPro" id="IPR004101">
    <property type="entry name" value="Mur_ligase_C"/>
</dbReference>
<evidence type="ECO:0000256" key="11">
    <source>
        <dbReference type="ARBA" id="ARBA00022723"/>
    </source>
</evidence>
<dbReference type="GO" id="GO:0004326">
    <property type="term" value="F:tetrahydrofolylpolyglutamate synthase activity"/>
    <property type="evidence" value="ECO:0007669"/>
    <property type="project" value="UniProtKB-EC"/>
</dbReference>
<dbReference type="EC" id="6.3.2.17" evidence="8"/>
<dbReference type="GO" id="GO:0046872">
    <property type="term" value="F:metal ion binding"/>
    <property type="evidence" value="ECO:0007669"/>
    <property type="project" value="UniProtKB-KW"/>
</dbReference>
<feature type="domain" description="Mur ligase C-terminal" evidence="24">
    <location>
        <begin position="294"/>
        <end position="415"/>
    </location>
</feature>
<dbReference type="PANTHER" id="PTHR11136:SF0">
    <property type="entry name" value="DIHYDROFOLATE SYNTHETASE-RELATED"/>
    <property type="match status" value="1"/>
</dbReference>
<evidence type="ECO:0000256" key="22">
    <source>
        <dbReference type="ARBA" id="ARBA00049161"/>
    </source>
</evidence>
<evidence type="ECO:0000313" key="26">
    <source>
        <dbReference type="EMBL" id="STQ91081.1"/>
    </source>
</evidence>
<dbReference type="EC" id="6.3.2.12" evidence="7"/>
<evidence type="ECO:0000256" key="13">
    <source>
        <dbReference type="ARBA" id="ARBA00022840"/>
    </source>
</evidence>
<dbReference type="NCBIfam" id="TIGR01499">
    <property type="entry name" value="folC"/>
    <property type="match status" value="1"/>
</dbReference>
<evidence type="ECO:0000259" key="25">
    <source>
        <dbReference type="Pfam" id="PF08245"/>
    </source>
</evidence>
<dbReference type="NCBIfam" id="NF008101">
    <property type="entry name" value="PRK10846.1"/>
    <property type="match status" value="1"/>
</dbReference>
<dbReference type="Gene3D" id="3.40.1190.10">
    <property type="entry name" value="Mur-like, catalytic domain"/>
    <property type="match status" value="1"/>
</dbReference>
<evidence type="ECO:0000256" key="19">
    <source>
        <dbReference type="ARBA" id="ARBA00047493"/>
    </source>
</evidence>
<evidence type="ECO:0000256" key="10">
    <source>
        <dbReference type="ARBA" id="ARBA00022598"/>
    </source>
</evidence>
<comment type="catalytic activity">
    <reaction evidence="21">
        <text>(6R)-5,10-methylenetetrahydrofolyl-(gamma-L-Glu)(n) + L-glutamate + ATP = (6R)-5,10-methylenetetrahydrofolyl-(gamma-L-Glu)(n+1) + ADP + phosphate + H(+)</text>
        <dbReference type="Rhea" id="RHEA:51912"/>
        <dbReference type="Rhea" id="RHEA-COMP:13257"/>
        <dbReference type="Rhea" id="RHEA-COMP:13258"/>
        <dbReference type="ChEBI" id="CHEBI:15378"/>
        <dbReference type="ChEBI" id="CHEBI:29985"/>
        <dbReference type="ChEBI" id="CHEBI:30616"/>
        <dbReference type="ChEBI" id="CHEBI:43474"/>
        <dbReference type="ChEBI" id="CHEBI:136572"/>
        <dbReference type="ChEBI" id="CHEBI:456216"/>
        <dbReference type="EC" id="6.3.2.17"/>
    </reaction>
</comment>
<dbReference type="InterPro" id="IPR018109">
    <property type="entry name" value="Folylpolyglutamate_synth_CS"/>
</dbReference>
<dbReference type="PANTHER" id="PTHR11136">
    <property type="entry name" value="FOLYLPOLYGLUTAMATE SYNTHASE-RELATED"/>
    <property type="match status" value="1"/>
</dbReference>
<dbReference type="SUPFAM" id="SSF53623">
    <property type="entry name" value="MurD-like peptide ligases, catalytic domain"/>
    <property type="match status" value="1"/>
</dbReference>
<keyword evidence="15" id="KW-0289">Folate biosynthesis</keyword>
<evidence type="ECO:0000256" key="2">
    <source>
        <dbReference type="ARBA" id="ARBA00002714"/>
    </source>
</evidence>
<keyword evidence="14" id="KW-0460">Magnesium</keyword>
<reference evidence="27 29" key="2">
    <citation type="submission" date="2019-03" db="EMBL/GenBank/DDBJ databases">
        <title>Genomic Encyclopedia of Type Strains, Phase IV (KMG-IV): sequencing the most valuable type-strain genomes for metagenomic binning, comparative biology and taxonomic classification.</title>
        <authorList>
            <person name="Goeker M."/>
        </authorList>
    </citation>
    <scope>NUCLEOTIDE SEQUENCE [LARGE SCALE GENOMIC DNA]</scope>
    <source>
        <strain evidence="27 29">DSM 3764</strain>
    </source>
</reference>
<feature type="domain" description="Mur ligase central" evidence="25">
    <location>
        <begin position="50"/>
        <end position="218"/>
    </location>
</feature>
<dbReference type="EMBL" id="UGHR01000001">
    <property type="protein sequence ID" value="STQ91081.1"/>
    <property type="molecule type" value="Genomic_DNA"/>
</dbReference>
<evidence type="ECO:0000256" key="7">
    <source>
        <dbReference type="ARBA" id="ARBA00013023"/>
    </source>
</evidence>